<protein>
    <recommendedName>
        <fullName evidence="3">Chromo domain-containing protein</fullName>
    </recommendedName>
</protein>
<evidence type="ECO:0000313" key="1">
    <source>
        <dbReference type="EMBL" id="KIK63306.1"/>
    </source>
</evidence>
<organism evidence="1 2">
    <name type="scientific">Collybiopsis luxurians FD-317 M1</name>
    <dbReference type="NCBI Taxonomy" id="944289"/>
    <lineage>
        <taxon>Eukaryota</taxon>
        <taxon>Fungi</taxon>
        <taxon>Dikarya</taxon>
        <taxon>Basidiomycota</taxon>
        <taxon>Agaricomycotina</taxon>
        <taxon>Agaricomycetes</taxon>
        <taxon>Agaricomycetidae</taxon>
        <taxon>Agaricales</taxon>
        <taxon>Marasmiineae</taxon>
        <taxon>Omphalotaceae</taxon>
        <taxon>Collybiopsis</taxon>
        <taxon>Collybiopsis luxurians</taxon>
    </lineage>
</organism>
<evidence type="ECO:0000313" key="2">
    <source>
        <dbReference type="Proteomes" id="UP000053593"/>
    </source>
</evidence>
<evidence type="ECO:0008006" key="3">
    <source>
        <dbReference type="Google" id="ProtNLM"/>
    </source>
</evidence>
<keyword evidence="2" id="KW-1185">Reference proteome</keyword>
<reference evidence="1 2" key="1">
    <citation type="submission" date="2014-04" db="EMBL/GenBank/DDBJ databases">
        <title>Evolutionary Origins and Diversification of the Mycorrhizal Mutualists.</title>
        <authorList>
            <consortium name="DOE Joint Genome Institute"/>
            <consortium name="Mycorrhizal Genomics Consortium"/>
            <person name="Kohler A."/>
            <person name="Kuo A."/>
            <person name="Nagy L.G."/>
            <person name="Floudas D."/>
            <person name="Copeland A."/>
            <person name="Barry K.W."/>
            <person name="Cichocki N."/>
            <person name="Veneault-Fourrey C."/>
            <person name="LaButti K."/>
            <person name="Lindquist E.A."/>
            <person name="Lipzen A."/>
            <person name="Lundell T."/>
            <person name="Morin E."/>
            <person name="Murat C."/>
            <person name="Riley R."/>
            <person name="Ohm R."/>
            <person name="Sun H."/>
            <person name="Tunlid A."/>
            <person name="Henrissat B."/>
            <person name="Grigoriev I.V."/>
            <person name="Hibbett D.S."/>
            <person name="Martin F."/>
        </authorList>
    </citation>
    <scope>NUCLEOTIDE SEQUENCE [LARGE SCALE GENOMIC DNA]</scope>
    <source>
        <strain evidence="1 2">FD-317 M1</strain>
    </source>
</reference>
<dbReference type="HOGENOM" id="CLU_171991_0_0_1"/>
<name>A0A0D0C594_9AGAR</name>
<proteinExistence type="predicted"/>
<dbReference type="OrthoDB" id="3647690at2759"/>
<dbReference type="Proteomes" id="UP000053593">
    <property type="component" value="Unassembled WGS sequence"/>
</dbReference>
<gene>
    <name evidence="1" type="ORF">GYMLUDRAFT_464287</name>
</gene>
<sequence length="72" mass="8233">MSNPSDEETQFIPQSGDEDTLWEAVAIVAENAKLYKIKWAGFDPATGKPWADSWVAKHDVTRDLVEAWRFYC</sequence>
<accession>A0A0D0C594</accession>
<dbReference type="AlphaFoldDB" id="A0A0D0C594"/>
<dbReference type="EMBL" id="KN834764">
    <property type="protein sequence ID" value="KIK63306.1"/>
    <property type="molecule type" value="Genomic_DNA"/>
</dbReference>